<dbReference type="Proteomes" id="UP000783871">
    <property type="component" value="Unassembled WGS sequence"/>
</dbReference>
<dbReference type="InterPro" id="IPR006311">
    <property type="entry name" value="TAT_signal"/>
</dbReference>
<evidence type="ECO:0000256" key="3">
    <source>
        <dbReference type="SAM" id="MobiDB-lite"/>
    </source>
</evidence>
<name>A0ABX0Z5S1_9ACTN</name>
<sequence>MTSDFARTAGTGLRFARSAFLGSSLVLAGLAPTPSATATAADAPVDLRTAGTYAVLADGSVTNTGDTVVNGDLGVHPGTEVTGFPPGVVNGQVNAGNAAAERAQSDLTTAYEDAAGRPSSRIVGPQLEGQTLTPGVYRASADASLDGTLTLDAQGNAGAVFIIQVDSGLTTAQNSDVRVVNSPGPACNVFWTVGDSANLGTNTSFVGRIMAVNAVTLESTARIEQGGALSRDGAVTLDTNAVTRSDCAAPAAPTRAPSPTSPTPSPTVSPTSPSPSPTTPRPTRTTPRPTSPTPSPTTPSPTGTTPSPTTPEPDETETETAAPGPDLTVPGAPEVEVPPEAAGSDNE</sequence>
<feature type="compositionally biased region" description="Low complexity" evidence="3">
    <location>
        <begin position="248"/>
        <end position="258"/>
    </location>
</feature>
<gene>
    <name evidence="5" type="ORF">HCJ94_06130</name>
</gene>
<feature type="signal peptide" evidence="4">
    <location>
        <begin position="1"/>
        <end position="28"/>
    </location>
</feature>
<keyword evidence="6" id="KW-1185">Reference proteome</keyword>
<dbReference type="RefSeq" id="WP_167999969.1">
    <property type="nucleotide sequence ID" value="NZ_JAATEO010000004.1"/>
</dbReference>
<keyword evidence="2 4" id="KW-0732">Signal</keyword>
<feature type="compositionally biased region" description="Pro residues" evidence="3">
    <location>
        <begin position="259"/>
        <end position="280"/>
    </location>
</feature>
<comment type="caution">
    <text evidence="5">The sequence shown here is derived from an EMBL/GenBank/DDBJ whole genome shotgun (WGS) entry which is preliminary data.</text>
</comment>
<accession>A0ABX0Z5S1</accession>
<feature type="chain" id="PRO_5047032931" evidence="4">
    <location>
        <begin position="29"/>
        <end position="347"/>
    </location>
</feature>
<evidence type="ECO:0000256" key="2">
    <source>
        <dbReference type="ARBA" id="ARBA00022729"/>
    </source>
</evidence>
<protein>
    <submittedName>
        <fullName evidence="5">DUF3494 domain-containing protein</fullName>
    </submittedName>
</protein>
<evidence type="ECO:0000313" key="6">
    <source>
        <dbReference type="Proteomes" id="UP000783871"/>
    </source>
</evidence>
<proteinExistence type="inferred from homology"/>
<organism evidence="5 6">
    <name type="scientific">Micromonospora thermarum</name>
    <dbReference type="NCBI Taxonomy" id="2720024"/>
    <lineage>
        <taxon>Bacteria</taxon>
        <taxon>Bacillati</taxon>
        <taxon>Actinomycetota</taxon>
        <taxon>Actinomycetes</taxon>
        <taxon>Micromonosporales</taxon>
        <taxon>Micromonosporaceae</taxon>
        <taxon>Micromonospora</taxon>
    </lineage>
</organism>
<evidence type="ECO:0000256" key="1">
    <source>
        <dbReference type="ARBA" id="ARBA00005445"/>
    </source>
</evidence>
<evidence type="ECO:0000313" key="5">
    <source>
        <dbReference type="EMBL" id="NJP31576.1"/>
    </source>
</evidence>
<reference evidence="5 6" key="1">
    <citation type="submission" date="2020-03" db="EMBL/GenBank/DDBJ databases">
        <title>WGS of actinomycetes isolated from Thailand.</title>
        <authorList>
            <person name="Thawai C."/>
        </authorList>
    </citation>
    <scope>NUCLEOTIDE SEQUENCE [LARGE SCALE GENOMIC DNA]</scope>
    <source>
        <strain evidence="5 6">HSS6-12</strain>
    </source>
</reference>
<dbReference type="EMBL" id="JAATEO010000004">
    <property type="protein sequence ID" value="NJP31576.1"/>
    <property type="molecule type" value="Genomic_DNA"/>
</dbReference>
<dbReference type="PROSITE" id="PS51318">
    <property type="entry name" value="TAT"/>
    <property type="match status" value="1"/>
</dbReference>
<feature type="compositionally biased region" description="Low complexity" evidence="3">
    <location>
        <begin position="319"/>
        <end position="347"/>
    </location>
</feature>
<evidence type="ECO:0000256" key="4">
    <source>
        <dbReference type="SAM" id="SignalP"/>
    </source>
</evidence>
<comment type="similarity">
    <text evidence="1">Belongs to the ice-binding protein family.</text>
</comment>
<feature type="compositionally biased region" description="Pro residues" evidence="3">
    <location>
        <begin position="289"/>
        <end position="299"/>
    </location>
</feature>
<dbReference type="InterPro" id="IPR021884">
    <property type="entry name" value="Ice-bd_prot"/>
</dbReference>
<dbReference type="Pfam" id="PF11999">
    <property type="entry name" value="Ice_binding"/>
    <property type="match status" value="1"/>
</dbReference>
<feature type="region of interest" description="Disordered" evidence="3">
    <location>
        <begin position="245"/>
        <end position="347"/>
    </location>
</feature>